<protein>
    <submittedName>
        <fullName evidence="1">Uncharacterized protein</fullName>
    </submittedName>
</protein>
<organism evidence="1 2">
    <name type="scientific">Tannerella forsythia (strain ATCC 43037 / JCM 10827 / CCUG 21028 A / KCTC 5666 / FDC 338)</name>
    <name type="common">Bacteroides forsythus</name>
    <dbReference type="NCBI Taxonomy" id="203275"/>
    <lineage>
        <taxon>Bacteria</taxon>
        <taxon>Pseudomonadati</taxon>
        <taxon>Bacteroidota</taxon>
        <taxon>Bacteroidia</taxon>
        <taxon>Bacteroidales</taxon>
        <taxon>Tannerellaceae</taxon>
        <taxon>Tannerella</taxon>
    </lineage>
</organism>
<dbReference type="GeneID" id="75428910"/>
<proteinExistence type="predicted"/>
<gene>
    <name evidence="1" type="ordered locus">BFO_0891</name>
</gene>
<dbReference type="AlphaFoldDB" id="G8UPF5"/>
<sequence length="44" mass="4672">MAESLLHSITGELLSGQPYALIGSLDKKAVCTDTETVLSDYSLT</sequence>
<dbReference type="HOGENOM" id="CLU_3223126_0_0_10"/>
<reference evidence="2" key="1">
    <citation type="submission" date="2011-12" db="EMBL/GenBank/DDBJ databases">
        <title>Complete sequence of Tannerella forsythia ATCC 43037.</title>
        <authorList>
            <person name="Dewhirst F."/>
            <person name="Tanner A."/>
            <person name="Izard J."/>
            <person name="Brinkac L."/>
            <person name="Durkin A.S."/>
            <person name="Hostetler J."/>
            <person name="Shetty J."/>
            <person name="Torralba M."/>
            <person name="Gill S."/>
            <person name="Nelson K."/>
        </authorList>
    </citation>
    <scope>NUCLEOTIDE SEQUENCE [LARGE SCALE GENOMIC DNA]</scope>
    <source>
        <strain evidence="2">ATCC 43037 / JCM 10827 / CCUG 33226 / KCTC 5666 / FDC 338</strain>
    </source>
</reference>
<evidence type="ECO:0000313" key="1">
    <source>
        <dbReference type="EMBL" id="AEW21038.1"/>
    </source>
</evidence>
<dbReference type="RefSeq" id="WP_014224316.1">
    <property type="nucleotide sequence ID" value="NC_016610.1"/>
</dbReference>
<dbReference type="Proteomes" id="UP000005436">
    <property type="component" value="Chromosome"/>
</dbReference>
<keyword evidence="2" id="KW-1185">Reference proteome</keyword>
<dbReference type="PATRIC" id="fig|203275.8.peg.793"/>
<evidence type="ECO:0000313" key="2">
    <source>
        <dbReference type="Proteomes" id="UP000005436"/>
    </source>
</evidence>
<accession>G8UPF5</accession>
<name>G8UPF5_TANFA</name>
<dbReference type="KEGG" id="tfo:BFO_0891"/>
<dbReference type="EMBL" id="CP003191">
    <property type="protein sequence ID" value="AEW21038.1"/>
    <property type="molecule type" value="Genomic_DNA"/>
</dbReference>